<dbReference type="PANTHER" id="PTHR43033:SF1">
    <property type="entry name" value="TRNA(ILE)-LYSIDINE SYNTHASE-RELATED"/>
    <property type="match status" value="1"/>
</dbReference>
<reference evidence="10" key="1">
    <citation type="journal article" date="2014" name="Int. J. Syst. Evol. Microbiol.">
        <title>Complete genome sequence of Corynebacterium casei LMG S-19264T (=DSM 44701T), isolated from a smear-ripened cheese.</title>
        <authorList>
            <consortium name="US DOE Joint Genome Institute (JGI-PGF)"/>
            <person name="Walter F."/>
            <person name="Albersmeier A."/>
            <person name="Kalinowski J."/>
            <person name="Ruckert C."/>
        </authorList>
    </citation>
    <scope>NUCLEOTIDE SEQUENCE</scope>
    <source>
        <strain evidence="10">KCTC 12368</strain>
    </source>
</reference>
<evidence type="ECO:0000256" key="6">
    <source>
        <dbReference type="ARBA" id="ARBA00022840"/>
    </source>
</evidence>
<comment type="catalytic activity">
    <reaction evidence="7 8">
        <text>cytidine(34) in tRNA(Ile2) + L-lysine + ATP = lysidine(34) in tRNA(Ile2) + AMP + diphosphate + H(+)</text>
        <dbReference type="Rhea" id="RHEA:43744"/>
        <dbReference type="Rhea" id="RHEA-COMP:10625"/>
        <dbReference type="Rhea" id="RHEA-COMP:10670"/>
        <dbReference type="ChEBI" id="CHEBI:15378"/>
        <dbReference type="ChEBI" id="CHEBI:30616"/>
        <dbReference type="ChEBI" id="CHEBI:32551"/>
        <dbReference type="ChEBI" id="CHEBI:33019"/>
        <dbReference type="ChEBI" id="CHEBI:82748"/>
        <dbReference type="ChEBI" id="CHEBI:83665"/>
        <dbReference type="ChEBI" id="CHEBI:456215"/>
        <dbReference type="EC" id="6.3.4.19"/>
    </reaction>
</comment>
<dbReference type="InterPro" id="IPR014729">
    <property type="entry name" value="Rossmann-like_a/b/a_fold"/>
</dbReference>
<dbReference type="HAMAP" id="MF_01161">
    <property type="entry name" value="tRNA_Ile_lys_synt"/>
    <property type="match status" value="1"/>
</dbReference>
<dbReference type="InterPro" id="IPR012094">
    <property type="entry name" value="tRNA_Ile_lys_synt"/>
</dbReference>
<keyword evidence="2 8" id="KW-0963">Cytoplasm</keyword>
<evidence type="ECO:0000259" key="9">
    <source>
        <dbReference type="SMART" id="SM00977"/>
    </source>
</evidence>
<dbReference type="SUPFAM" id="SSF52402">
    <property type="entry name" value="Adenine nucleotide alpha hydrolases-like"/>
    <property type="match status" value="1"/>
</dbReference>
<dbReference type="Pfam" id="PF01171">
    <property type="entry name" value="ATP_bind_3"/>
    <property type="match status" value="1"/>
</dbReference>
<feature type="binding site" evidence="8">
    <location>
        <begin position="26"/>
        <end position="31"/>
    </location>
    <ligand>
        <name>ATP</name>
        <dbReference type="ChEBI" id="CHEBI:30616"/>
    </ligand>
</feature>
<comment type="domain">
    <text evidence="8">The N-terminal region contains the highly conserved SGGXDS motif, predicted to be a P-loop motif involved in ATP binding.</text>
</comment>
<reference evidence="10" key="2">
    <citation type="submission" date="2020-09" db="EMBL/GenBank/DDBJ databases">
        <authorList>
            <person name="Sun Q."/>
            <person name="Kim S."/>
        </authorList>
    </citation>
    <scope>NUCLEOTIDE SEQUENCE</scope>
    <source>
        <strain evidence="10">KCTC 12368</strain>
    </source>
</reference>
<dbReference type="GO" id="GO:0032267">
    <property type="term" value="F:tRNA(Ile)-lysidine synthase activity"/>
    <property type="evidence" value="ECO:0007669"/>
    <property type="project" value="UniProtKB-EC"/>
</dbReference>
<dbReference type="GO" id="GO:0005737">
    <property type="term" value="C:cytoplasm"/>
    <property type="evidence" value="ECO:0007669"/>
    <property type="project" value="UniProtKB-SubCell"/>
</dbReference>
<dbReference type="GO" id="GO:0005524">
    <property type="term" value="F:ATP binding"/>
    <property type="evidence" value="ECO:0007669"/>
    <property type="project" value="UniProtKB-UniRule"/>
</dbReference>
<sequence length="443" mass="51085">MLAEFISHIRSKNLLDVQYRYLIAISGGVDSICLAHLMRQAAIPVELAHCNFGLRANDSEEDQHFVEQMAEQWQVKVHTKKFDTKNYAATKGISTQMAARDLRYEWFAELLAHHGLKGTVVAHHEDDQLETILLNLARGTGIEGIYGMSEQREKLIRPLLPFSKQQLLDYAAREGLSWREDSSNALSDYKRNFIRNEVLPLWESHEPLIKGQLHASFDRIKDTGKAFFHLFTEWKVAHIHQSGRYQKLAKSDLEAVPGKASFLYYWLREYGFNTAAIENLVSVVSTDQQVGQQVFSQDFCVNVDREYIYLGARQEEFEEIIIEATEVAVNWENTAYDILQLEEVPALDTRPENAMLDAERLEFPLLVRSWQEGDRFRPLGMKKFKKISDFLIDLKVPVLLKNDVKVVCDARGELVWLPGFRIDDRVKISSLTKKVIYFKATNK</sequence>
<dbReference type="Gene3D" id="3.40.50.620">
    <property type="entry name" value="HUPs"/>
    <property type="match status" value="1"/>
</dbReference>
<dbReference type="InterPro" id="IPR012796">
    <property type="entry name" value="Lysidine-tRNA-synth_C"/>
</dbReference>
<comment type="caution">
    <text evidence="10">The sequence shown here is derived from an EMBL/GenBank/DDBJ whole genome shotgun (WGS) entry which is preliminary data.</text>
</comment>
<dbReference type="InterPro" id="IPR012795">
    <property type="entry name" value="tRNA_Ile_lys_synt_N"/>
</dbReference>
<dbReference type="SMART" id="SM00977">
    <property type="entry name" value="TilS_C"/>
    <property type="match status" value="1"/>
</dbReference>
<gene>
    <name evidence="8 10" type="primary">tilS</name>
    <name evidence="10" type="ORF">GCM10007049_21730</name>
</gene>
<dbReference type="EC" id="6.3.4.19" evidence="8"/>
<comment type="function">
    <text evidence="8">Ligates lysine onto the cytidine present at position 34 of the AUA codon-specific tRNA(Ile) that contains the anticodon CAU, in an ATP-dependent manner. Cytidine is converted to lysidine, thus changing the amino acid specificity of the tRNA from methionine to isoleucine.</text>
</comment>
<evidence type="ECO:0000313" key="10">
    <source>
        <dbReference type="EMBL" id="GGZ28413.1"/>
    </source>
</evidence>
<dbReference type="RefSeq" id="WP_018472914.1">
    <property type="nucleotide sequence ID" value="NZ_BMWX01000003.1"/>
</dbReference>
<dbReference type="AlphaFoldDB" id="A0A918Q0S6"/>
<dbReference type="SUPFAM" id="SSF56037">
    <property type="entry name" value="PheT/TilS domain"/>
    <property type="match status" value="1"/>
</dbReference>
<evidence type="ECO:0000256" key="5">
    <source>
        <dbReference type="ARBA" id="ARBA00022741"/>
    </source>
</evidence>
<dbReference type="EMBL" id="BMWX01000003">
    <property type="protein sequence ID" value="GGZ28413.1"/>
    <property type="molecule type" value="Genomic_DNA"/>
</dbReference>
<dbReference type="Proteomes" id="UP000619457">
    <property type="component" value="Unassembled WGS sequence"/>
</dbReference>
<keyword evidence="11" id="KW-1185">Reference proteome</keyword>
<keyword evidence="6 8" id="KW-0067">ATP-binding</keyword>
<protein>
    <recommendedName>
        <fullName evidence="8">tRNA(Ile)-lysidine synthase</fullName>
        <ecNumber evidence="8">6.3.4.19</ecNumber>
    </recommendedName>
    <alternativeName>
        <fullName evidence="8">tRNA(Ile)-2-lysyl-cytidine synthase</fullName>
    </alternativeName>
    <alternativeName>
        <fullName evidence="8">tRNA(Ile)-lysidine synthetase</fullName>
    </alternativeName>
</protein>
<evidence type="ECO:0000256" key="2">
    <source>
        <dbReference type="ARBA" id="ARBA00022490"/>
    </source>
</evidence>
<organism evidence="10 11">
    <name type="scientific">Echinicola pacifica</name>
    <dbReference type="NCBI Taxonomy" id="346377"/>
    <lineage>
        <taxon>Bacteria</taxon>
        <taxon>Pseudomonadati</taxon>
        <taxon>Bacteroidota</taxon>
        <taxon>Cytophagia</taxon>
        <taxon>Cytophagales</taxon>
        <taxon>Cyclobacteriaceae</taxon>
        <taxon>Echinicola</taxon>
    </lineage>
</organism>
<comment type="subcellular location">
    <subcellularLocation>
        <location evidence="1 8">Cytoplasm</location>
    </subcellularLocation>
</comment>
<dbReference type="PANTHER" id="PTHR43033">
    <property type="entry name" value="TRNA(ILE)-LYSIDINE SYNTHASE-RELATED"/>
    <property type="match status" value="1"/>
</dbReference>
<keyword evidence="5 8" id="KW-0547">Nucleotide-binding</keyword>
<dbReference type="NCBIfam" id="TIGR02433">
    <property type="entry name" value="lysidine_TilS_C"/>
    <property type="match status" value="1"/>
</dbReference>
<dbReference type="NCBIfam" id="TIGR02432">
    <property type="entry name" value="lysidine_TilS_N"/>
    <property type="match status" value="1"/>
</dbReference>
<evidence type="ECO:0000256" key="8">
    <source>
        <dbReference type="HAMAP-Rule" id="MF_01161"/>
    </source>
</evidence>
<dbReference type="InterPro" id="IPR011063">
    <property type="entry name" value="TilS/TtcA_N"/>
</dbReference>
<evidence type="ECO:0000256" key="4">
    <source>
        <dbReference type="ARBA" id="ARBA00022694"/>
    </source>
</evidence>
<keyword evidence="4 8" id="KW-0819">tRNA processing</keyword>
<comment type="similarity">
    <text evidence="8">Belongs to the tRNA(Ile)-lysidine synthase family.</text>
</comment>
<evidence type="ECO:0000256" key="7">
    <source>
        <dbReference type="ARBA" id="ARBA00048539"/>
    </source>
</evidence>
<keyword evidence="3 8" id="KW-0436">Ligase</keyword>
<evidence type="ECO:0000313" key="11">
    <source>
        <dbReference type="Proteomes" id="UP000619457"/>
    </source>
</evidence>
<name>A0A918Q0S6_9BACT</name>
<evidence type="ECO:0000256" key="3">
    <source>
        <dbReference type="ARBA" id="ARBA00022598"/>
    </source>
</evidence>
<accession>A0A918Q0S6</accession>
<proteinExistence type="inferred from homology"/>
<evidence type="ECO:0000256" key="1">
    <source>
        <dbReference type="ARBA" id="ARBA00004496"/>
    </source>
</evidence>
<dbReference type="Pfam" id="PF11734">
    <property type="entry name" value="TilS_C"/>
    <property type="match status" value="1"/>
</dbReference>
<dbReference type="CDD" id="cd01992">
    <property type="entry name" value="TilS_N"/>
    <property type="match status" value="1"/>
</dbReference>
<feature type="domain" description="Lysidine-tRNA(Ile) synthetase C-terminal" evidence="9">
    <location>
        <begin position="365"/>
        <end position="438"/>
    </location>
</feature>
<dbReference type="GO" id="GO:0006400">
    <property type="term" value="P:tRNA modification"/>
    <property type="evidence" value="ECO:0007669"/>
    <property type="project" value="UniProtKB-UniRule"/>
</dbReference>